<reference evidence="2 3" key="1">
    <citation type="submission" date="2018-03" db="EMBL/GenBank/DDBJ databases">
        <title>Genomes of Pezizomycetes fungi and the evolution of truffles.</title>
        <authorList>
            <person name="Murat C."/>
            <person name="Payen T."/>
            <person name="Noel B."/>
            <person name="Kuo A."/>
            <person name="Martin F.M."/>
        </authorList>
    </citation>
    <scope>NUCLEOTIDE SEQUENCE [LARGE SCALE GENOMIC DNA]</scope>
    <source>
        <strain evidence="2">091103-1</strain>
    </source>
</reference>
<dbReference type="OrthoDB" id="5385691at2759"/>
<evidence type="ECO:0000313" key="3">
    <source>
        <dbReference type="Proteomes" id="UP000246991"/>
    </source>
</evidence>
<evidence type="ECO:0000313" key="2">
    <source>
        <dbReference type="EMBL" id="PWW80064.1"/>
    </source>
</evidence>
<name>A0A317T0F5_9PEZI</name>
<feature type="region of interest" description="Disordered" evidence="1">
    <location>
        <begin position="84"/>
        <end position="135"/>
    </location>
</feature>
<dbReference type="Proteomes" id="UP000246991">
    <property type="component" value="Unassembled WGS sequence"/>
</dbReference>
<gene>
    <name evidence="2" type="ORF">C7212DRAFT_18826</name>
</gene>
<keyword evidence="3" id="KW-1185">Reference proteome</keyword>
<feature type="non-terminal residue" evidence="2">
    <location>
        <position position="1"/>
    </location>
</feature>
<organism evidence="2 3">
    <name type="scientific">Tuber magnatum</name>
    <name type="common">white Piedmont truffle</name>
    <dbReference type="NCBI Taxonomy" id="42249"/>
    <lineage>
        <taxon>Eukaryota</taxon>
        <taxon>Fungi</taxon>
        <taxon>Dikarya</taxon>
        <taxon>Ascomycota</taxon>
        <taxon>Pezizomycotina</taxon>
        <taxon>Pezizomycetes</taxon>
        <taxon>Pezizales</taxon>
        <taxon>Tuberaceae</taxon>
        <taxon>Tuber</taxon>
    </lineage>
</organism>
<accession>A0A317T0F5</accession>
<evidence type="ECO:0000256" key="1">
    <source>
        <dbReference type="SAM" id="MobiDB-lite"/>
    </source>
</evidence>
<sequence length="135" mass="14909">LAIVTTIILLLICIRSVLLRRAKIARQQRVAEILGQAEREIPAGQWVGATHVNSILRPAPVYFCNTRPPPARVRPSTNEEVAIEPLPVYEAPPPKYDNVIKGAQPPVQMRDLERGEPSGSTGAENNPPEYNQERG</sequence>
<feature type="non-terminal residue" evidence="2">
    <location>
        <position position="135"/>
    </location>
</feature>
<dbReference type="EMBL" id="PYWC01000004">
    <property type="protein sequence ID" value="PWW80064.1"/>
    <property type="molecule type" value="Genomic_DNA"/>
</dbReference>
<protein>
    <submittedName>
        <fullName evidence="2">Uncharacterized protein</fullName>
    </submittedName>
</protein>
<dbReference type="AlphaFoldDB" id="A0A317T0F5"/>
<comment type="caution">
    <text evidence="2">The sequence shown here is derived from an EMBL/GenBank/DDBJ whole genome shotgun (WGS) entry which is preliminary data.</text>
</comment>
<proteinExistence type="predicted"/>